<gene>
    <name evidence="2" type="ORF">EMO91_10565</name>
</gene>
<feature type="region of interest" description="Disordered" evidence="1">
    <location>
        <begin position="28"/>
        <end position="47"/>
    </location>
</feature>
<reference evidence="2 3" key="1">
    <citation type="journal article" date="2019" name="Syst. Appl. Microbiol.">
        <title>Characterization of Bifidobacterium species in feaces of the Egyptian fruit bat: Description of B. vespertilionis sp. nov. and B. rousetti sp. nov.</title>
        <authorList>
            <person name="Modesto M."/>
            <person name="Satti M."/>
            <person name="Watanabe K."/>
            <person name="Puglisi E."/>
            <person name="Morelli L."/>
            <person name="Huang C.-H."/>
            <person name="Liou J.-S."/>
            <person name="Miyashita M."/>
            <person name="Tamura T."/>
            <person name="Saito S."/>
            <person name="Mori K."/>
            <person name="Huang L."/>
            <person name="Sciavilla P."/>
            <person name="Sandri C."/>
            <person name="Spiezio C."/>
            <person name="Vitali F."/>
            <person name="Cavalieri D."/>
            <person name="Perpetuini G."/>
            <person name="Tofalo R."/>
            <person name="Bonetti A."/>
            <person name="Arita M."/>
            <person name="Mattarelli P."/>
        </authorList>
    </citation>
    <scope>NUCLEOTIDE SEQUENCE [LARGE SCALE GENOMIC DNA]</scope>
    <source>
        <strain evidence="2 3">RST17</strain>
    </source>
</reference>
<dbReference type="EMBL" id="RZUH01000009">
    <property type="protein sequence ID" value="KAA8826965.1"/>
    <property type="molecule type" value="Genomic_DNA"/>
</dbReference>
<comment type="caution">
    <text evidence="2">The sequence shown here is derived from an EMBL/GenBank/DDBJ whole genome shotgun (WGS) entry which is preliminary data.</text>
</comment>
<accession>A0A5M9ZHP3</accession>
<name>A0A5M9ZHP3_9BIFI</name>
<protein>
    <submittedName>
        <fullName evidence="2">Uncharacterized protein</fullName>
    </submittedName>
</protein>
<organism evidence="2 3">
    <name type="scientific">Bifidobacterium myosotis</name>
    <dbReference type="NCBI Taxonomy" id="1630166"/>
    <lineage>
        <taxon>Bacteria</taxon>
        <taxon>Bacillati</taxon>
        <taxon>Actinomycetota</taxon>
        <taxon>Actinomycetes</taxon>
        <taxon>Bifidobacteriales</taxon>
        <taxon>Bifidobacteriaceae</taxon>
        <taxon>Bifidobacterium</taxon>
    </lineage>
</organism>
<evidence type="ECO:0000313" key="3">
    <source>
        <dbReference type="Proteomes" id="UP000410049"/>
    </source>
</evidence>
<sequence length="113" mass="11853">MDIDLKSVTVLTGDPSFAEVRLSGSLTLNHSDGTPKEPLSFDRTGDGDPHLVVPLKSLLSGKGSDIYAVAGDPDTLQPGWDGEYVRNTPADPLHGLWPDMDVSAGEGAAAVRP</sequence>
<feature type="compositionally biased region" description="Basic and acidic residues" evidence="1">
    <location>
        <begin position="33"/>
        <end position="47"/>
    </location>
</feature>
<dbReference type="RefSeq" id="WP_150379921.1">
    <property type="nucleotide sequence ID" value="NZ_RZUH01000009.1"/>
</dbReference>
<proteinExistence type="predicted"/>
<dbReference type="AlphaFoldDB" id="A0A5M9ZHP3"/>
<evidence type="ECO:0000256" key="1">
    <source>
        <dbReference type="SAM" id="MobiDB-lite"/>
    </source>
</evidence>
<evidence type="ECO:0000313" key="2">
    <source>
        <dbReference type="EMBL" id="KAA8826965.1"/>
    </source>
</evidence>
<dbReference type="Proteomes" id="UP000410049">
    <property type="component" value="Unassembled WGS sequence"/>
</dbReference>